<organism evidence="7 8">
    <name type="scientific">Ophiobolus disseminans</name>
    <dbReference type="NCBI Taxonomy" id="1469910"/>
    <lineage>
        <taxon>Eukaryota</taxon>
        <taxon>Fungi</taxon>
        <taxon>Dikarya</taxon>
        <taxon>Ascomycota</taxon>
        <taxon>Pezizomycotina</taxon>
        <taxon>Dothideomycetes</taxon>
        <taxon>Pleosporomycetidae</taxon>
        <taxon>Pleosporales</taxon>
        <taxon>Pleosporineae</taxon>
        <taxon>Phaeosphaeriaceae</taxon>
        <taxon>Ophiobolus</taxon>
    </lineage>
</organism>
<keyword evidence="8" id="KW-1185">Reference proteome</keyword>
<dbReference type="GO" id="GO:0042254">
    <property type="term" value="P:ribosome biogenesis"/>
    <property type="evidence" value="ECO:0007669"/>
    <property type="project" value="UniProtKB-KW"/>
</dbReference>
<feature type="region of interest" description="Disordered" evidence="6">
    <location>
        <begin position="1"/>
        <end position="20"/>
    </location>
</feature>
<name>A0A6A7AHP7_9PLEO</name>
<evidence type="ECO:0000256" key="6">
    <source>
        <dbReference type="SAM" id="MobiDB-lite"/>
    </source>
</evidence>
<dbReference type="InterPro" id="IPR007023">
    <property type="entry name" value="Ribosom_reg"/>
</dbReference>
<dbReference type="Proteomes" id="UP000799424">
    <property type="component" value="Unassembled WGS sequence"/>
</dbReference>
<feature type="region of interest" description="Disordered" evidence="6">
    <location>
        <begin position="170"/>
        <end position="235"/>
    </location>
</feature>
<evidence type="ECO:0000256" key="2">
    <source>
        <dbReference type="ARBA" id="ARBA00010077"/>
    </source>
</evidence>
<evidence type="ECO:0000256" key="4">
    <source>
        <dbReference type="ARBA" id="ARBA00023242"/>
    </source>
</evidence>
<evidence type="ECO:0000256" key="1">
    <source>
        <dbReference type="ARBA" id="ARBA00004123"/>
    </source>
</evidence>
<comment type="similarity">
    <text evidence="2 5">Belongs to the RRS1 family.</text>
</comment>
<keyword evidence="3 5" id="KW-0690">Ribosome biogenesis</keyword>
<evidence type="ECO:0000256" key="5">
    <source>
        <dbReference type="RuleBase" id="RU364132"/>
    </source>
</evidence>
<accession>A0A6A7AHP7</accession>
<reference evidence="7" key="1">
    <citation type="journal article" date="2020" name="Stud. Mycol.">
        <title>101 Dothideomycetes genomes: a test case for predicting lifestyles and emergence of pathogens.</title>
        <authorList>
            <person name="Haridas S."/>
            <person name="Albert R."/>
            <person name="Binder M."/>
            <person name="Bloem J."/>
            <person name="Labutti K."/>
            <person name="Salamov A."/>
            <person name="Andreopoulos B."/>
            <person name="Baker S."/>
            <person name="Barry K."/>
            <person name="Bills G."/>
            <person name="Bluhm B."/>
            <person name="Cannon C."/>
            <person name="Castanera R."/>
            <person name="Culley D."/>
            <person name="Daum C."/>
            <person name="Ezra D."/>
            <person name="Gonzalez J."/>
            <person name="Henrissat B."/>
            <person name="Kuo A."/>
            <person name="Liang C."/>
            <person name="Lipzen A."/>
            <person name="Lutzoni F."/>
            <person name="Magnuson J."/>
            <person name="Mondo S."/>
            <person name="Nolan M."/>
            <person name="Ohm R."/>
            <person name="Pangilinan J."/>
            <person name="Park H.-J."/>
            <person name="Ramirez L."/>
            <person name="Alfaro M."/>
            <person name="Sun H."/>
            <person name="Tritt A."/>
            <person name="Yoshinaga Y."/>
            <person name="Zwiers L.-H."/>
            <person name="Turgeon B."/>
            <person name="Goodwin S."/>
            <person name="Spatafora J."/>
            <person name="Crous P."/>
            <person name="Grigoriev I."/>
        </authorList>
    </citation>
    <scope>NUCLEOTIDE SEQUENCE</scope>
    <source>
        <strain evidence="7">CBS 113818</strain>
    </source>
</reference>
<dbReference type="GO" id="GO:0005634">
    <property type="term" value="C:nucleus"/>
    <property type="evidence" value="ECO:0007669"/>
    <property type="project" value="UniProtKB-SubCell"/>
</dbReference>
<dbReference type="AlphaFoldDB" id="A0A6A7AHP7"/>
<comment type="subcellular location">
    <subcellularLocation>
        <location evidence="1 5">Nucleus</location>
    </subcellularLocation>
</comment>
<protein>
    <recommendedName>
        <fullName evidence="5">Ribosome biogenesis regulatory protein</fullName>
    </recommendedName>
</protein>
<evidence type="ECO:0000313" key="8">
    <source>
        <dbReference type="Proteomes" id="UP000799424"/>
    </source>
</evidence>
<feature type="compositionally biased region" description="Basic and acidic residues" evidence="6">
    <location>
        <begin position="189"/>
        <end position="213"/>
    </location>
</feature>
<proteinExistence type="inferred from homology"/>
<dbReference type="EMBL" id="MU006217">
    <property type="protein sequence ID" value="KAF2832197.1"/>
    <property type="molecule type" value="Genomic_DNA"/>
</dbReference>
<evidence type="ECO:0000256" key="3">
    <source>
        <dbReference type="ARBA" id="ARBA00022517"/>
    </source>
</evidence>
<keyword evidence="4 5" id="KW-0539">Nucleus</keyword>
<dbReference type="OrthoDB" id="28455at2759"/>
<evidence type="ECO:0000313" key="7">
    <source>
        <dbReference type="EMBL" id="KAF2832197.1"/>
    </source>
</evidence>
<sequence>MSDTEMEGGVALNGASPTHSQLAERIDGGAMDVKSPNLNGAASIADSTISSRLPITVDKPTPFTFDLGNLLANDPNPVPASADEETLKATARDAAQALINQLLSTCQIKSDSEGVHLVLPAPTTALPREKPIPAAKEATKWERFAAKKGIKDKKRDGKLVYDEPTGEWVPKWGYKGKNKEGENDWLVEVDEKKEKATGEAHDARADSRKERKDRTKRNERKQRNNDRASRKNNGA</sequence>
<gene>
    <name evidence="7" type="ORF">CC86DRAFT_313071</name>
</gene>
<comment type="function">
    <text evidence="5">Involved in ribosomal large subunit assembly.</text>
</comment>
<dbReference type="Pfam" id="PF04939">
    <property type="entry name" value="RRS1"/>
    <property type="match status" value="1"/>
</dbReference>